<accession>A0A6G1WR69</accession>
<organism evidence="2">
    <name type="scientific">Sinorhizobium medicae</name>
    <dbReference type="NCBI Taxonomy" id="110321"/>
    <lineage>
        <taxon>Bacteria</taxon>
        <taxon>Pseudomonadati</taxon>
        <taxon>Pseudomonadota</taxon>
        <taxon>Alphaproteobacteria</taxon>
        <taxon>Hyphomicrobiales</taxon>
        <taxon>Rhizobiaceae</taxon>
        <taxon>Sinorhizobium/Ensifer group</taxon>
        <taxon>Sinorhizobium</taxon>
    </lineage>
</organism>
<comment type="caution">
    <text evidence="2">The sequence shown here is derived from an EMBL/GenBank/DDBJ whole genome shotgun (WGS) entry which is preliminary data.</text>
</comment>
<dbReference type="EMBL" id="WISB01000140">
    <property type="protein sequence ID" value="MQW72162.1"/>
    <property type="molecule type" value="Genomic_DNA"/>
</dbReference>
<gene>
    <name evidence="2" type="ORF">GHJ91_24210</name>
</gene>
<evidence type="ECO:0000256" key="1">
    <source>
        <dbReference type="SAM" id="SignalP"/>
    </source>
</evidence>
<dbReference type="RefSeq" id="WP_153413626.1">
    <property type="nucleotide sequence ID" value="NZ_WISB01000140.1"/>
</dbReference>
<feature type="chain" id="PRO_5026198245" evidence="1">
    <location>
        <begin position="22"/>
        <end position="135"/>
    </location>
</feature>
<feature type="signal peptide" evidence="1">
    <location>
        <begin position="1"/>
        <end position="21"/>
    </location>
</feature>
<dbReference type="AlphaFoldDB" id="A0A6G1WR69"/>
<sequence>MRSIAGLVSVGLMVAAAPAGANECHSGSGDILKLSEWSASARDERSTNVSFTLENVTGRTVQMVDGTVWFEDALGQSIGGISINLDVAAPAGTKLDQKSLMAGFDRLIEARKQDIKAFSCIEAALYEDGTKEEFK</sequence>
<protein>
    <submittedName>
        <fullName evidence="2">Uncharacterized protein</fullName>
    </submittedName>
</protein>
<evidence type="ECO:0000313" key="2">
    <source>
        <dbReference type="EMBL" id="MQW72162.1"/>
    </source>
</evidence>
<proteinExistence type="predicted"/>
<keyword evidence="1" id="KW-0732">Signal</keyword>
<name>A0A6G1WR69_9HYPH</name>
<reference evidence="2" key="1">
    <citation type="journal article" date="2013" name="Genome Biol.">
        <title>Comparative genomics of the core and accessory genomes of 48 Sinorhizobium strains comprising five genospecies.</title>
        <authorList>
            <person name="Sugawara M."/>
            <person name="Epstein B."/>
            <person name="Badgley B.D."/>
            <person name="Unno T."/>
            <person name="Xu L."/>
            <person name="Reese J."/>
            <person name="Gyaneshwar P."/>
            <person name="Denny R."/>
            <person name="Mudge J."/>
            <person name="Bharti A.K."/>
            <person name="Farmer A.D."/>
            <person name="May G.D."/>
            <person name="Woodward J.E."/>
            <person name="Medigue C."/>
            <person name="Vallenet D."/>
            <person name="Lajus A."/>
            <person name="Rouy Z."/>
            <person name="Martinez-Vaz B."/>
            <person name="Tiffin P."/>
            <person name="Young N.D."/>
            <person name="Sadowsky M.J."/>
        </authorList>
    </citation>
    <scope>NUCLEOTIDE SEQUENCE</scope>
    <source>
        <strain evidence="2">M1</strain>
    </source>
</reference>